<dbReference type="Gene3D" id="3.40.50.200">
    <property type="entry name" value="Peptidase S8/S53 domain"/>
    <property type="match status" value="1"/>
</dbReference>
<comment type="similarity">
    <text evidence="1 5">Belongs to the peptidase S8 family.</text>
</comment>
<protein>
    <submittedName>
        <fullName evidence="7">Peptidase S8/S53 domain-containing protein</fullName>
    </submittedName>
</protein>
<evidence type="ECO:0000259" key="6">
    <source>
        <dbReference type="Pfam" id="PF00082"/>
    </source>
</evidence>
<dbReference type="InterPro" id="IPR036852">
    <property type="entry name" value="Peptidase_S8/S53_dom_sf"/>
</dbReference>
<proteinExistence type="inferred from homology"/>
<gene>
    <name evidence="7" type="ORF">SYNPS1DRAFT_7472</name>
</gene>
<feature type="non-terminal residue" evidence="7">
    <location>
        <position position="111"/>
    </location>
</feature>
<reference evidence="8" key="1">
    <citation type="journal article" date="2018" name="Nat. Microbiol.">
        <title>Leveraging single-cell genomics to expand the fungal tree of life.</title>
        <authorList>
            <person name="Ahrendt S.R."/>
            <person name="Quandt C.A."/>
            <person name="Ciobanu D."/>
            <person name="Clum A."/>
            <person name="Salamov A."/>
            <person name="Andreopoulos B."/>
            <person name="Cheng J.F."/>
            <person name="Woyke T."/>
            <person name="Pelin A."/>
            <person name="Henrissat B."/>
            <person name="Reynolds N.K."/>
            <person name="Benny G.L."/>
            <person name="Smith M.E."/>
            <person name="James T.Y."/>
            <person name="Grigoriev I.V."/>
        </authorList>
    </citation>
    <scope>NUCLEOTIDE SEQUENCE [LARGE SCALE GENOMIC DNA]</scope>
    <source>
        <strain evidence="8">Benny S71-1</strain>
    </source>
</reference>
<evidence type="ECO:0000256" key="1">
    <source>
        <dbReference type="ARBA" id="ARBA00011073"/>
    </source>
</evidence>
<dbReference type="OrthoDB" id="206201at2759"/>
<keyword evidence="3" id="KW-0378">Hydrolase</keyword>
<evidence type="ECO:0000256" key="4">
    <source>
        <dbReference type="ARBA" id="ARBA00022825"/>
    </source>
</evidence>
<dbReference type="AlphaFoldDB" id="A0A4P9Z0X9"/>
<dbReference type="InterPro" id="IPR000209">
    <property type="entry name" value="Peptidase_S8/S53_dom"/>
</dbReference>
<keyword evidence="2" id="KW-0645">Protease</keyword>
<evidence type="ECO:0000313" key="7">
    <source>
        <dbReference type="EMBL" id="RKP26076.1"/>
    </source>
</evidence>
<dbReference type="Pfam" id="PF00082">
    <property type="entry name" value="Peptidase_S8"/>
    <property type="match status" value="1"/>
</dbReference>
<dbReference type="PROSITE" id="PS51892">
    <property type="entry name" value="SUBTILASE"/>
    <property type="match status" value="1"/>
</dbReference>
<evidence type="ECO:0000256" key="5">
    <source>
        <dbReference type="PROSITE-ProRule" id="PRU01240"/>
    </source>
</evidence>
<dbReference type="PRINTS" id="PR00723">
    <property type="entry name" value="SUBTILISIN"/>
</dbReference>
<dbReference type="EMBL" id="KZ989523">
    <property type="protein sequence ID" value="RKP26076.1"/>
    <property type="molecule type" value="Genomic_DNA"/>
</dbReference>
<dbReference type="InterPro" id="IPR015500">
    <property type="entry name" value="Peptidase_S8_subtilisin-rel"/>
</dbReference>
<dbReference type="GO" id="GO:0006508">
    <property type="term" value="P:proteolysis"/>
    <property type="evidence" value="ECO:0007669"/>
    <property type="project" value="UniProtKB-KW"/>
</dbReference>
<dbReference type="PANTHER" id="PTHR43806">
    <property type="entry name" value="PEPTIDASE S8"/>
    <property type="match status" value="1"/>
</dbReference>
<sequence length="111" mass="10934">GSGVKVGIIDSGIDYTHPALGGCFGAGCKVAYGYDFVGDAYTGASWPAKGWQAVPDSDPRDVCNGHGTHVAGLVAASSDEITGTAPAATLGAYRVLGCSGGVGVDVLISAM</sequence>
<feature type="domain" description="Peptidase S8/S53" evidence="6">
    <location>
        <begin position="1"/>
        <end position="103"/>
    </location>
</feature>
<name>A0A4P9Z0X9_9FUNG</name>
<dbReference type="InterPro" id="IPR023827">
    <property type="entry name" value="Peptidase_S8_Asp-AS"/>
</dbReference>
<dbReference type="GO" id="GO:0004252">
    <property type="term" value="F:serine-type endopeptidase activity"/>
    <property type="evidence" value="ECO:0007669"/>
    <property type="project" value="InterPro"/>
</dbReference>
<feature type="non-terminal residue" evidence="7">
    <location>
        <position position="1"/>
    </location>
</feature>
<dbReference type="PANTHER" id="PTHR43806:SF66">
    <property type="entry name" value="SERIN ENDOPEPTIDASE"/>
    <property type="match status" value="1"/>
</dbReference>
<evidence type="ECO:0000256" key="2">
    <source>
        <dbReference type="ARBA" id="ARBA00022670"/>
    </source>
</evidence>
<dbReference type="InterPro" id="IPR050131">
    <property type="entry name" value="Peptidase_S8_subtilisin-like"/>
</dbReference>
<accession>A0A4P9Z0X9</accession>
<comment type="caution">
    <text evidence="5">Lacks conserved residue(s) required for the propagation of feature annotation.</text>
</comment>
<dbReference type="Proteomes" id="UP000278143">
    <property type="component" value="Unassembled WGS sequence"/>
</dbReference>
<dbReference type="GO" id="GO:0005615">
    <property type="term" value="C:extracellular space"/>
    <property type="evidence" value="ECO:0007669"/>
    <property type="project" value="TreeGrafter"/>
</dbReference>
<evidence type="ECO:0000256" key="3">
    <source>
        <dbReference type="ARBA" id="ARBA00022801"/>
    </source>
</evidence>
<dbReference type="PROSITE" id="PS00136">
    <property type="entry name" value="SUBTILASE_ASP"/>
    <property type="match status" value="1"/>
</dbReference>
<dbReference type="PROSITE" id="PS00137">
    <property type="entry name" value="SUBTILASE_HIS"/>
    <property type="match status" value="1"/>
</dbReference>
<keyword evidence="8" id="KW-1185">Reference proteome</keyword>
<dbReference type="SUPFAM" id="SSF52743">
    <property type="entry name" value="Subtilisin-like"/>
    <property type="match status" value="1"/>
</dbReference>
<organism evidence="7 8">
    <name type="scientific">Syncephalis pseudoplumigaleata</name>
    <dbReference type="NCBI Taxonomy" id="1712513"/>
    <lineage>
        <taxon>Eukaryota</taxon>
        <taxon>Fungi</taxon>
        <taxon>Fungi incertae sedis</taxon>
        <taxon>Zoopagomycota</taxon>
        <taxon>Zoopagomycotina</taxon>
        <taxon>Zoopagomycetes</taxon>
        <taxon>Zoopagales</taxon>
        <taxon>Piptocephalidaceae</taxon>
        <taxon>Syncephalis</taxon>
    </lineage>
</organism>
<dbReference type="InterPro" id="IPR022398">
    <property type="entry name" value="Peptidase_S8_His-AS"/>
</dbReference>
<keyword evidence="4" id="KW-0720">Serine protease</keyword>
<evidence type="ECO:0000313" key="8">
    <source>
        <dbReference type="Proteomes" id="UP000278143"/>
    </source>
</evidence>